<evidence type="ECO:0000313" key="1">
    <source>
        <dbReference type="EMBL" id="CAH9128229.1"/>
    </source>
</evidence>
<accession>A0AAV0EY70</accession>
<gene>
    <name evidence="1" type="ORF">CEPIT_LOCUS28921</name>
</gene>
<protein>
    <submittedName>
        <fullName evidence="1">Uncharacterized protein</fullName>
    </submittedName>
</protein>
<dbReference type="AlphaFoldDB" id="A0AAV0EY70"/>
<keyword evidence="2" id="KW-1185">Reference proteome</keyword>
<comment type="caution">
    <text evidence="1">The sequence shown here is derived from an EMBL/GenBank/DDBJ whole genome shotgun (WGS) entry which is preliminary data.</text>
</comment>
<name>A0AAV0EY70_9ASTE</name>
<dbReference type="EMBL" id="CAMAPF010000949">
    <property type="protein sequence ID" value="CAH9128229.1"/>
    <property type="molecule type" value="Genomic_DNA"/>
</dbReference>
<reference evidence="1" key="1">
    <citation type="submission" date="2022-07" db="EMBL/GenBank/DDBJ databases">
        <authorList>
            <person name="Macas J."/>
            <person name="Novak P."/>
            <person name="Neumann P."/>
        </authorList>
    </citation>
    <scope>NUCLEOTIDE SEQUENCE</scope>
</reference>
<dbReference type="Proteomes" id="UP001152523">
    <property type="component" value="Unassembled WGS sequence"/>
</dbReference>
<evidence type="ECO:0000313" key="2">
    <source>
        <dbReference type="Proteomes" id="UP001152523"/>
    </source>
</evidence>
<organism evidence="1 2">
    <name type="scientific">Cuscuta epithymum</name>
    <dbReference type="NCBI Taxonomy" id="186058"/>
    <lineage>
        <taxon>Eukaryota</taxon>
        <taxon>Viridiplantae</taxon>
        <taxon>Streptophyta</taxon>
        <taxon>Embryophyta</taxon>
        <taxon>Tracheophyta</taxon>
        <taxon>Spermatophyta</taxon>
        <taxon>Magnoliopsida</taxon>
        <taxon>eudicotyledons</taxon>
        <taxon>Gunneridae</taxon>
        <taxon>Pentapetalae</taxon>
        <taxon>asterids</taxon>
        <taxon>lamiids</taxon>
        <taxon>Solanales</taxon>
        <taxon>Convolvulaceae</taxon>
        <taxon>Cuscuteae</taxon>
        <taxon>Cuscuta</taxon>
        <taxon>Cuscuta subgen. Cuscuta</taxon>
    </lineage>
</organism>
<proteinExistence type="predicted"/>
<sequence length="155" mass="17652">MDMANFLYERFSYFYFLCELLDHANFMCDKLYVILTDTASLGLVRNLTDYGYGLIRGGDAGWCTSSNRWLIPSNSGSGDKINVGVASERVPIEHESYVVKGLLSKDKEVNAIQEQSRKCRVIELVSEEWFQVSMDVDEANPKKLQVTVLFGEHHK</sequence>